<keyword evidence="3" id="KW-1185">Reference proteome</keyword>
<dbReference type="Proteomes" id="UP001295684">
    <property type="component" value="Unassembled WGS sequence"/>
</dbReference>
<reference evidence="2" key="1">
    <citation type="submission" date="2023-07" db="EMBL/GenBank/DDBJ databases">
        <authorList>
            <consortium name="AG Swart"/>
            <person name="Singh M."/>
            <person name="Singh A."/>
            <person name="Seah K."/>
            <person name="Emmerich C."/>
        </authorList>
    </citation>
    <scope>NUCLEOTIDE SEQUENCE</scope>
    <source>
        <strain evidence="2">DP1</strain>
    </source>
</reference>
<feature type="compositionally biased region" description="Basic and acidic residues" evidence="1">
    <location>
        <begin position="11"/>
        <end position="34"/>
    </location>
</feature>
<name>A0AAD1UDM7_EUPCR</name>
<feature type="compositionally biased region" description="Basic and acidic residues" evidence="1">
    <location>
        <begin position="102"/>
        <end position="111"/>
    </location>
</feature>
<evidence type="ECO:0000256" key="1">
    <source>
        <dbReference type="SAM" id="MobiDB-lite"/>
    </source>
</evidence>
<sequence>MKKGLKKRAKGQKEGRKSGRDLGEIERLRKDGGIEQKVYGGGRKEGEGTEGCKQQCEKFPEVGNRGQRKRMEIMKEKRKQNKEEGNSGLIMNQYGNTLPPIKLEKKSEVPERVSGQDQINPQKKVKSKPLPNNNDLKELEPLYDPVKIIKKQQVKPLKLKNQKEESRSPVQNNFLETRRGSYKPYSLKEYREKEVGSKTYRMGGLGANIGSEEWEKQNSKLQVMKQFSSRVKVSNKTTLESMPKKRREPVKEVSKLEKALKFAKNVPKPKPAMPKMPKVIKEKKSIDQLKDDFINGLDAGPEEPKQYELEELNQKHENFVNEVNEIKKLFM</sequence>
<organism evidence="2 3">
    <name type="scientific">Euplotes crassus</name>
    <dbReference type="NCBI Taxonomy" id="5936"/>
    <lineage>
        <taxon>Eukaryota</taxon>
        <taxon>Sar</taxon>
        <taxon>Alveolata</taxon>
        <taxon>Ciliophora</taxon>
        <taxon>Intramacronucleata</taxon>
        <taxon>Spirotrichea</taxon>
        <taxon>Hypotrichia</taxon>
        <taxon>Euplotida</taxon>
        <taxon>Euplotidae</taxon>
        <taxon>Moneuplotes</taxon>
    </lineage>
</organism>
<accession>A0AAD1UDM7</accession>
<protein>
    <submittedName>
        <fullName evidence="2">Uncharacterized protein</fullName>
    </submittedName>
</protein>
<proteinExistence type="predicted"/>
<gene>
    <name evidence="2" type="ORF">ECRASSUSDP1_LOCUS6234</name>
</gene>
<feature type="compositionally biased region" description="Basic residues" evidence="1">
    <location>
        <begin position="1"/>
        <end position="10"/>
    </location>
</feature>
<feature type="compositionally biased region" description="Basic and acidic residues" evidence="1">
    <location>
        <begin position="69"/>
        <end position="85"/>
    </location>
</feature>
<dbReference type="Pfam" id="PF15261">
    <property type="entry name" value="JHY"/>
    <property type="match status" value="1"/>
</dbReference>
<feature type="region of interest" description="Disordered" evidence="1">
    <location>
        <begin position="1"/>
        <end position="138"/>
    </location>
</feature>
<comment type="caution">
    <text evidence="2">The sequence shown here is derived from an EMBL/GenBank/DDBJ whole genome shotgun (WGS) entry which is preliminary data.</text>
</comment>
<evidence type="ECO:0000313" key="3">
    <source>
        <dbReference type="Proteomes" id="UP001295684"/>
    </source>
</evidence>
<dbReference type="InterPro" id="IPR027968">
    <property type="entry name" value="JHY"/>
</dbReference>
<dbReference type="EMBL" id="CAMPGE010006039">
    <property type="protein sequence ID" value="CAI2364884.1"/>
    <property type="molecule type" value="Genomic_DNA"/>
</dbReference>
<dbReference type="AlphaFoldDB" id="A0AAD1UDM7"/>
<evidence type="ECO:0000313" key="2">
    <source>
        <dbReference type="EMBL" id="CAI2364884.1"/>
    </source>
</evidence>
<feature type="region of interest" description="Disordered" evidence="1">
    <location>
        <begin position="156"/>
        <end position="177"/>
    </location>
</feature>
<feature type="region of interest" description="Disordered" evidence="1">
    <location>
        <begin position="232"/>
        <end position="253"/>
    </location>
</feature>